<evidence type="ECO:0000256" key="16">
    <source>
        <dbReference type="SAM" id="Phobius"/>
    </source>
</evidence>
<dbReference type="NCBIfam" id="NF040862">
    <property type="entry name" value="pufB_517_ASD"/>
    <property type="match status" value="1"/>
</dbReference>
<evidence type="ECO:0000256" key="8">
    <source>
        <dbReference type="ARBA" id="ARBA00022723"/>
    </source>
</evidence>
<evidence type="ECO:0000256" key="15">
    <source>
        <dbReference type="PIRSR" id="PIRSR002900-1"/>
    </source>
</evidence>
<evidence type="ECO:0000256" key="12">
    <source>
        <dbReference type="ARBA" id="ARBA00022991"/>
    </source>
</evidence>
<evidence type="ECO:0000313" key="18">
    <source>
        <dbReference type="EMBL" id="PPQ29086.1"/>
    </source>
</evidence>
<evidence type="ECO:0000256" key="4">
    <source>
        <dbReference type="ARBA" id="ARBA00022475"/>
    </source>
</evidence>
<keyword evidence="7 16" id="KW-0812">Transmembrane</keyword>
<evidence type="ECO:0000256" key="14">
    <source>
        <dbReference type="ARBA" id="ARBA00023243"/>
    </source>
</evidence>
<dbReference type="Proteomes" id="UP000239724">
    <property type="component" value="Unassembled WGS sequence"/>
</dbReference>
<dbReference type="GO" id="GO:0019684">
    <property type="term" value="P:photosynthesis, light reaction"/>
    <property type="evidence" value="ECO:0007669"/>
    <property type="project" value="InterPro"/>
</dbReference>
<accession>A0A2S6N3B2</accession>
<comment type="function">
    <text evidence="1">Antenna complexes are light-harvesting systems, which transfer the excitation energy to the reaction centers.</text>
</comment>
<evidence type="ECO:0000256" key="6">
    <source>
        <dbReference type="ARBA" id="ARBA00022549"/>
    </source>
</evidence>
<sequence>MAASLSGLTEEQAKEFQDQFKVGFQTWLAIAIVAHVLVFAWRPWF</sequence>
<keyword evidence="8 15" id="KW-0479">Metal-binding</keyword>
<keyword evidence="10" id="KW-0076">Bacteriochlorophyll</keyword>
<dbReference type="PIRSF" id="PIRSF002900">
    <property type="entry name" value="Antenna_beta"/>
    <property type="match status" value="1"/>
</dbReference>
<keyword evidence="19" id="KW-1185">Reference proteome</keyword>
<dbReference type="EMBL" id="NHRY01000234">
    <property type="protein sequence ID" value="PPQ29086.1"/>
    <property type="molecule type" value="Genomic_DNA"/>
</dbReference>
<dbReference type="GO" id="GO:0005886">
    <property type="term" value="C:plasma membrane"/>
    <property type="evidence" value="ECO:0007669"/>
    <property type="project" value="UniProtKB-SubCell"/>
</dbReference>
<keyword evidence="13 16" id="KW-0472">Membrane</keyword>
<keyword evidence="11 16" id="KW-1133">Transmembrane helix</keyword>
<reference evidence="18 19" key="1">
    <citation type="journal article" date="2018" name="Arch. Microbiol.">
        <title>New insights into the metabolic potential of the phototrophic purple bacterium Rhodopila globiformis DSM 161(T) from its draft genome sequence and evidence for a vanadium-dependent nitrogenase.</title>
        <authorList>
            <person name="Imhoff J.F."/>
            <person name="Rahn T."/>
            <person name="Kunzel S."/>
            <person name="Neulinger S.C."/>
        </authorList>
    </citation>
    <scope>NUCLEOTIDE SEQUENCE [LARGE SCALE GENOMIC DNA]</scope>
    <source>
        <strain evidence="18 19">DSM 161</strain>
    </source>
</reference>
<dbReference type="GO" id="GO:0030077">
    <property type="term" value="C:plasma membrane light-harvesting complex"/>
    <property type="evidence" value="ECO:0007669"/>
    <property type="project" value="InterPro"/>
</dbReference>
<evidence type="ECO:0000256" key="10">
    <source>
        <dbReference type="ARBA" id="ARBA00022956"/>
    </source>
</evidence>
<keyword evidence="5" id="KW-0148">Chlorophyll</keyword>
<evidence type="ECO:0000256" key="9">
    <source>
        <dbReference type="ARBA" id="ARBA00022842"/>
    </source>
</evidence>
<comment type="similarity">
    <text evidence="3">Belongs to the antenna complex beta subunit family.</text>
</comment>
<protein>
    <submittedName>
        <fullName evidence="18">Light-harvesting protein</fullName>
    </submittedName>
</protein>
<evidence type="ECO:0000256" key="11">
    <source>
        <dbReference type="ARBA" id="ARBA00022989"/>
    </source>
</evidence>
<dbReference type="PRINTS" id="PR00674">
    <property type="entry name" value="LIGHTHARVSTB"/>
</dbReference>
<dbReference type="InterPro" id="IPR035889">
    <property type="entry name" value="Light-harvesting_complex"/>
</dbReference>
<gene>
    <name evidence="18" type="ORF">CCS01_22845</name>
</gene>
<proteinExistence type="inferred from homology"/>
<dbReference type="Pfam" id="PF00556">
    <property type="entry name" value="LHC"/>
    <property type="match status" value="1"/>
</dbReference>
<feature type="binding site" description="axial binding residue" evidence="15">
    <location>
        <position position="35"/>
    </location>
    <ligand>
        <name>a bacteriochlorophyll</name>
        <dbReference type="ChEBI" id="CHEBI:38201"/>
    </ligand>
    <ligandPart>
        <name>Mg</name>
        <dbReference type="ChEBI" id="CHEBI:25107"/>
    </ligandPart>
</feature>
<keyword evidence="9 15" id="KW-0460">Magnesium</keyword>
<name>A0A2S6N3B2_RHOGL</name>
<evidence type="ECO:0000256" key="13">
    <source>
        <dbReference type="ARBA" id="ARBA00023136"/>
    </source>
</evidence>
<feature type="domain" description="Antenna complex alpha/beta subunit" evidence="17">
    <location>
        <begin position="10"/>
        <end position="45"/>
    </location>
</feature>
<dbReference type="Gene3D" id="1.20.5.250">
    <property type="match status" value="1"/>
</dbReference>
<evidence type="ECO:0000259" key="17">
    <source>
        <dbReference type="Pfam" id="PF00556"/>
    </source>
</evidence>
<dbReference type="GO" id="GO:0046872">
    <property type="term" value="F:metal ion binding"/>
    <property type="evidence" value="ECO:0007669"/>
    <property type="project" value="UniProtKB-KW"/>
</dbReference>
<dbReference type="InterPro" id="IPR002362">
    <property type="entry name" value="LHB-1/5"/>
</dbReference>
<evidence type="ECO:0000256" key="3">
    <source>
        <dbReference type="ARBA" id="ARBA00011052"/>
    </source>
</evidence>
<dbReference type="RefSeq" id="WP_104521139.1">
    <property type="nucleotide sequence ID" value="NZ_NHRY01000234.1"/>
</dbReference>
<keyword evidence="4" id="KW-1003">Cell membrane</keyword>
<dbReference type="InterPro" id="IPR000066">
    <property type="entry name" value="Antenna_a/b"/>
</dbReference>
<dbReference type="SUPFAM" id="SSF56918">
    <property type="entry name" value="Light-harvesting complex subunits"/>
    <property type="match status" value="1"/>
</dbReference>
<dbReference type="AlphaFoldDB" id="A0A2S6N3B2"/>
<evidence type="ECO:0000313" key="19">
    <source>
        <dbReference type="Proteomes" id="UP000239724"/>
    </source>
</evidence>
<keyword evidence="12" id="KW-0157">Chromophore</keyword>
<evidence type="ECO:0000256" key="1">
    <source>
        <dbReference type="ARBA" id="ARBA00002455"/>
    </source>
</evidence>
<feature type="transmembrane region" description="Helical" evidence="16">
    <location>
        <begin position="24"/>
        <end position="41"/>
    </location>
</feature>
<keyword evidence="6" id="KW-0042">Antenna complex</keyword>
<evidence type="ECO:0000256" key="5">
    <source>
        <dbReference type="ARBA" id="ARBA00022494"/>
    </source>
</evidence>
<evidence type="ECO:0000256" key="7">
    <source>
        <dbReference type="ARBA" id="ARBA00022692"/>
    </source>
</evidence>
<keyword evidence="14" id="KW-0437">Light-harvesting polypeptide</keyword>
<dbReference type="OrthoDB" id="7391998at2"/>
<organism evidence="18 19">
    <name type="scientific">Rhodopila globiformis</name>
    <name type="common">Rhodopseudomonas globiformis</name>
    <dbReference type="NCBI Taxonomy" id="1071"/>
    <lineage>
        <taxon>Bacteria</taxon>
        <taxon>Pseudomonadati</taxon>
        <taxon>Pseudomonadota</taxon>
        <taxon>Alphaproteobacteria</taxon>
        <taxon>Acetobacterales</taxon>
        <taxon>Acetobacteraceae</taxon>
        <taxon>Rhodopila</taxon>
    </lineage>
</organism>
<evidence type="ECO:0000256" key="2">
    <source>
        <dbReference type="ARBA" id="ARBA00004249"/>
    </source>
</evidence>
<dbReference type="InterPro" id="IPR023624">
    <property type="entry name" value="Antenna_beta_dom_sf"/>
</dbReference>
<comment type="caution">
    <text evidence="18">The sequence shown here is derived from an EMBL/GenBank/DDBJ whole genome shotgun (WGS) entry which is preliminary data.</text>
</comment>
<comment type="subcellular location">
    <subcellularLocation>
        <location evidence="2">Cell inner membrane</location>
        <topology evidence="2">Single-pass type II membrane protein</topology>
    </subcellularLocation>
</comment>
<dbReference type="GO" id="GO:0042314">
    <property type="term" value="F:bacteriochlorophyll binding"/>
    <property type="evidence" value="ECO:0007669"/>
    <property type="project" value="UniProtKB-KW"/>
</dbReference>